<dbReference type="AlphaFoldDB" id="A0A963YU23"/>
<protein>
    <submittedName>
        <fullName evidence="1">Uncharacterized protein</fullName>
    </submittedName>
</protein>
<sequence length="86" mass="9215">MSGTNGHHTAVLIWVHPSLRVPLALDWASDVPMGSRYPDAVAAMDAAVALIKSGCFAELQPHVVEIAMKRDQESEDSICAGPHSIH</sequence>
<organism evidence="1 2">
    <name type="scientific">Acidisoma silvae</name>
    <dbReference type="NCBI Taxonomy" id="2802396"/>
    <lineage>
        <taxon>Bacteria</taxon>
        <taxon>Pseudomonadati</taxon>
        <taxon>Pseudomonadota</taxon>
        <taxon>Alphaproteobacteria</taxon>
        <taxon>Acetobacterales</taxon>
        <taxon>Acidocellaceae</taxon>
        <taxon>Acidisoma</taxon>
    </lineage>
</organism>
<accession>A0A963YU23</accession>
<evidence type="ECO:0000313" key="2">
    <source>
        <dbReference type="Proteomes" id="UP000708298"/>
    </source>
</evidence>
<gene>
    <name evidence="1" type="ORF">ASILVAE211_17235</name>
</gene>
<evidence type="ECO:0000313" key="1">
    <source>
        <dbReference type="EMBL" id="MCB8876941.1"/>
    </source>
</evidence>
<dbReference type="EMBL" id="JAESVB010000009">
    <property type="protein sequence ID" value="MCB8876941.1"/>
    <property type="molecule type" value="Genomic_DNA"/>
</dbReference>
<reference evidence="1" key="2">
    <citation type="submission" date="2021-01" db="EMBL/GenBank/DDBJ databases">
        <authorList>
            <person name="Mieszkin S."/>
            <person name="Pouder E."/>
            <person name="Alain K."/>
        </authorList>
    </citation>
    <scope>NUCLEOTIDE SEQUENCE</scope>
    <source>
        <strain evidence="1">HW T2.11</strain>
    </source>
</reference>
<comment type="caution">
    <text evidence="1">The sequence shown here is derived from an EMBL/GenBank/DDBJ whole genome shotgun (WGS) entry which is preliminary data.</text>
</comment>
<keyword evidence="2" id="KW-1185">Reference proteome</keyword>
<reference evidence="1" key="1">
    <citation type="journal article" date="2021" name="Microorganisms">
        <title>Acidisoma silvae sp. nov. and Acidisomacellulosilytica sp. nov., Two Acidophilic Bacteria Isolated from Decaying Wood, Hydrolyzing Cellulose and Producing Poly-3-hydroxybutyrate.</title>
        <authorList>
            <person name="Mieszkin S."/>
            <person name="Pouder E."/>
            <person name="Uroz S."/>
            <person name="Simon-Colin C."/>
            <person name="Alain K."/>
        </authorList>
    </citation>
    <scope>NUCLEOTIDE SEQUENCE</scope>
    <source>
        <strain evidence="1">HW T2.11</strain>
    </source>
</reference>
<proteinExistence type="predicted"/>
<dbReference type="Proteomes" id="UP000708298">
    <property type="component" value="Unassembled WGS sequence"/>
</dbReference>
<dbReference type="RefSeq" id="WP_227322599.1">
    <property type="nucleotide sequence ID" value="NZ_JAESVB010000009.1"/>
</dbReference>
<name>A0A963YU23_9PROT</name>